<dbReference type="PANTHER" id="PTHR10083:SF374">
    <property type="entry name" value="BPTI_KUNITZ INHIBITOR DOMAIN-CONTAINING PROTEIN"/>
    <property type="match status" value="1"/>
</dbReference>
<dbReference type="SUPFAM" id="SSF57362">
    <property type="entry name" value="BPTI-like"/>
    <property type="match status" value="6"/>
</dbReference>
<dbReference type="SMART" id="SM00131">
    <property type="entry name" value="KU"/>
    <property type="match status" value="6"/>
</dbReference>
<dbReference type="InterPro" id="IPR002223">
    <property type="entry name" value="Kunitz_BPTI"/>
</dbReference>
<sequence length="647" mass="68858">MSTSCPQSYIEMRYLGIALWFAAFAVQPSYHMAASQGLGVFFPGRVVGGQGGSKGQGAQQPQVPVTVAGQRCVLDCGKNGYVPGTCLCQDGSLFPFIFLNTPCRFATCGEREVCQIQGGKAVCVQVIKDTSSEDVCNLPSQTGPCRANIQRYFFDKTDGKCKQFVYGGCQGNGNSFASKDECDRFCITDVPTVPTSVFSGGQTGASSAQTQFSSAQPVPPQAQSTPSRAQSVPFSAETIPVIGAQPTDQSAGSASNVGQQQSDICQLPKQPGMCFAYFPKFYFNAASGQCENFVYGGCGGNDNRFDTLEGCQQACGGAPGGLTTITGSGSTPGAPTTGSNDVCQLPKQPGRCRAYIPSVYFNSVTGQCEDFIYGGCGGNGNRFSTVSECQERCGPVTSPITNPITIPVTTSITSPKSGNAACSQPRIVGRCRARMPRWWYDSNTERCMRFYYGGCGGNDNNFESEEACQSQCMTPTSTAGAVTVDVVQPVTPTGSSQVSPKRCSLPKMKGPCKANMLNYYFDPKAGHCRMFIYGGCRGNDNRFESEAECVEACSPAQQHHQQKPIQSPSIQPLPPDACFLPKDAGRCRASMPRYYYNAASGRCESFIYGGCGGNENNFRSVRACKDKCAQGSGGTGRREGSHVAQPQ</sequence>
<evidence type="ECO:0000256" key="4">
    <source>
        <dbReference type="ARBA" id="ARBA00022900"/>
    </source>
</evidence>
<feature type="domain" description="BPTI/Kunitz inhibitor" evidence="7">
    <location>
        <begin position="578"/>
        <end position="628"/>
    </location>
</feature>
<dbReference type="InterPro" id="IPR020901">
    <property type="entry name" value="Prtase_inh_Kunz-CS"/>
</dbReference>
<evidence type="ECO:0000256" key="3">
    <source>
        <dbReference type="ARBA" id="ARBA00022690"/>
    </source>
</evidence>
<organism evidence="8 9">
    <name type="scientific">Batillaria attramentaria</name>
    <dbReference type="NCBI Taxonomy" id="370345"/>
    <lineage>
        <taxon>Eukaryota</taxon>
        <taxon>Metazoa</taxon>
        <taxon>Spiralia</taxon>
        <taxon>Lophotrochozoa</taxon>
        <taxon>Mollusca</taxon>
        <taxon>Gastropoda</taxon>
        <taxon>Caenogastropoda</taxon>
        <taxon>Sorbeoconcha</taxon>
        <taxon>Cerithioidea</taxon>
        <taxon>Batillariidae</taxon>
        <taxon>Batillaria</taxon>
    </lineage>
</organism>
<feature type="region of interest" description="Disordered" evidence="6">
    <location>
        <begin position="198"/>
        <end position="228"/>
    </location>
</feature>
<dbReference type="FunFam" id="4.10.410.10:FF:000011">
    <property type="entry name" value="Tissue factor pathway inhibitor"/>
    <property type="match status" value="1"/>
</dbReference>
<evidence type="ECO:0000259" key="7">
    <source>
        <dbReference type="PROSITE" id="PS50279"/>
    </source>
</evidence>
<gene>
    <name evidence="8" type="ORF">BaRGS_00028397</name>
</gene>
<dbReference type="InterPro" id="IPR036880">
    <property type="entry name" value="Kunitz_BPTI_sf"/>
</dbReference>
<feature type="domain" description="BPTI/Kunitz inhibitor" evidence="7">
    <location>
        <begin position="136"/>
        <end position="186"/>
    </location>
</feature>
<dbReference type="Proteomes" id="UP001519460">
    <property type="component" value="Unassembled WGS sequence"/>
</dbReference>
<feature type="domain" description="BPTI/Kunitz inhibitor" evidence="7">
    <location>
        <begin position="422"/>
        <end position="472"/>
    </location>
</feature>
<comment type="caution">
    <text evidence="8">The sequence shown here is derived from an EMBL/GenBank/DDBJ whole genome shotgun (WGS) entry which is preliminary data.</text>
</comment>
<dbReference type="PROSITE" id="PS50279">
    <property type="entry name" value="BPTI_KUNITZ_2"/>
    <property type="match status" value="6"/>
</dbReference>
<keyword evidence="5" id="KW-1015">Disulfide bond</keyword>
<protein>
    <recommendedName>
        <fullName evidence="7">BPTI/Kunitz inhibitor domain-containing protein</fullName>
    </recommendedName>
</protein>
<evidence type="ECO:0000256" key="5">
    <source>
        <dbReference type="ARBA" id="ARBA00023157"/>
    </source>
</evidence>
<dbReference type="AlphaFoldDB" id="A0ABD0JYY0"/>
<evidence type="ECO:0000313" key="8">
    <source>
        <dbReference type="EMBL" id="KAK7480350.1"/>
    </source>
</evidence>
<name>A0ABD0JYY0_9CAEN</name>
<dbReference type="Gene3D" id="4.10.410.10">
    <property type="entry name" value="Pancreatic trypsin inhibitor Kunitz domain"/>
    <property type="match status" value="6"/>
</dbReference>
<dbReference type="InterPro" id="IPR050098">
    <property type="entry name" value="TFPI/VKTCI-like"/>
</dbReference>
<keyword evidence="2" id="KW-0964">Secreted</keyword>
<dbReference type="FunFam" id="4.10.410.10:FF:000021">
    <property type="entry name" value="Serine protease inhibitor, putative"/>
    <property type="match status" value="2"/>
</dbReference>
<dbReference type="GO" id="GO:0004867">
    <property type="term" value="F:serine-type endopeptidase inhibitor activity"/>
    <property type="evidence" value="ECO:0007669"/>
    <property type="project" value="UniProtKB-KW"/>
</dbReference>
<keyword evidence="9" id="KW-1185">Reference proteome</keyword>
<accession>A0ABD0JYY0</accession>
<proteinExistence type="predicted"/>
<reference evidence="8 9" key="1">
    <citation type="journal article" date="2023" name="Sci. Data">
        <title>Genome assembly of the Korean intertidal mud-creeper Batillaria attramentaria.</title>
        <authorList>
            <person name="Patra A.K."/>
            <person name="Ho P.T."/>
            <person name="Jun S."/>
            <person name="Lee S.J."/>
            <person name="Kim Y."/>
            <person name="Won Y.J."/>
        </authorList>
    </citation>
    <scope>NUCLEOTIDE SEQUENCE [LARGE SCALE GENOMIC DNA]</scope>
    <source>
        <strain evidence="8">Wonlab-2016</strain>
    </source>
</reference>
<dbReference type="PRINTS" id="PR00759">
    <property type="entry name" value="BASICPTASE"/>
</dbReference>
<feature type="compositionally biased region" description="Low complexity" evidence="6">
    <location>
        <begin position="204"/>
        <end position="216"/>
    </location>
</feature>
<keyword evidence="4" id="KW-0722">Serine protease inhibitor</keyword>
<dbReference type="CDD" id="cd00109">
    <property type="entry name" value="Kunitz-type"/>
    <property type="match status" value="6"/>
</dbReference>
<feature type="domain" description="BPTI/Kunitz inhibitor" evidence="7">
    <location>
        <begin position="503"/>
        <end position="553"/>
    </location>
</feature>
<dbReference type="PANTHER" id="PTHR10083">
    <property type="entry name" value="KUNITZ-TYPE PROTEASE INHIBITOR-RELATED"/>
    <property type="match status" value="1"/>
</dbReference>
<dbReference type="Pfam" id="PF00014">
    <property type="entry name" value="Kunitz_BPTI"/>
    <property type="match status" value="6"/>
</dbReference>
<evidence type="ECO:0000256" key="6">
    <source>
        <dbReference type="SAM" id="MobiDB-lite"/>
    </source>
</evidence>
<evidence type="ECO:0000256" key="1">
    <source>
        <dbReference type="ARBA" id="ARBA00004613"/>
    </source>
</evidence>
<keyword evidence="3" id="KW-0646">Protease inhibitor</keyword>
<dbReference type="PROSITE" id="PS00280">
    <property type="entry name" value="BPTI_KUNITZ_1"/>
    <property type="match status" value="5"/>
</dbReference>
<dbReference type="FunFam" id="4.10.410.10:FF:000020">
    <property type="entry name" value="Collagen, type VI, alpha 3"/>
    <property type="match status" value="3"/>
</dbReference>
<feature type="domain" description="BPTI/Kunitz inhibitor" evidence="7">
    <location>
        <begin position="265"/>
        <end position="315"/>
    </location>
</feature>
<evidence type="ECO:0000256" key="2">
    <source>
        <dbReference type="ARBA" id="ARBA00022525"/>
    </source>
</evidence>
<evidence type="ECO:0000313" key="9">
    <source>
        <dbReference type="Proteomes" id="UP001519460"/>
    </source>
</evidence>
<comment type="subcellular location">
    <subcellularLocation>
        <location evidence="1">Secreted</location>
    </subcellularLocation>
</comment>
<dbReference type="EMBL" id="JACVVK020000283">
    <property type="protein sequence ID" value="KAK7480350.1"/>
    <property type="molecule type" value="Genomic_DNA"/>
</dbReference>
<dbReference type="GO" id="GO:0005576">
    <property type="term" value="C:extracellular region"/>
    <property type="evidence" value="ECO:0007669"/>
    <property type="project" value="UniProtKB-SubCell"/>
</dbReference>
<feature type="domain" description="BPTI/Kunitz inhibitor" evidence="7">
    <location>
        <begin position="343"/>
        <end position="393"/>
    </location>
</feature>